<gene>
    <name evidence="3" type="ORF">PPYR_00600</name>
</gene>
<dbReference type="EMBL" id="GEZM01076827">
    <property type="protein sequence ID" value="JAV63614.1"/>
    <property type="molecule type" value="Transcribed_RNA"/>
</dbReference>
<dbReference type="EMBL" id="VVIM01000001">
    <property type="protein sequence ID" value="KAB0803630.1"/>
    <property type="molecule type" value="Genomic_DNA"/>
</dbReference>
<dbReference type="PANTHER" id="PTHR31649">
    <property type="entry name" value="AGAP009604-PA"/>
    <property type="match status" value="1"/>
</dbReference>
<keyword evidence="1" id="KW-0732">Signal</keyword>
<proteinExistence type="predicted"/>
<feature type="signal peptide" evidence="1">
    <location>
        <begin position="1"/>
        <end position="17"/>
    </location>
</feature>
<protein>
    <submittedName>
        <fullName evidence="2">Uncharacterized protein</fullName>
    </submittedName>
</protein>
<keyword evidence="4" id="KW-1185">Reference proteome</keyword>
<reference evidence="3 4" key="2">
    <citation type="journal article" date="2018" name="Elife">
        <title>Firefly genomes illuminate parallel origins of bioluminescence in beetles.</title>
        <authorList>
            <person name="Fallon T.R."/>
            <person name="Lower S.E."/>
            <person name="Chang C.H."/>
            <person name="Bessho-Uehara M."/>
            <person name="Martin G.J."/>
            <person name="Bewick A.J."/>
            <person name="Behringer M."/>
            <person name="Debat H.J."/>
            <person name="Wong I."/>
            <person name="Day J.C."/>
            <person name="Suvorov A."/>
            <person name="Silva C.J."/>
            <person name="Stanger-Hall K.F."/>
            <person name="Hall D.W."/>
            <person name="Schmitz R.J."/>
            <person name="Nelson D.R."/>
            <person name="Lewis S.M."/>
            <person name="Shigenobu S."/>
            <person name="Bybee S.M."/>
            <person name="Larracuente A.M."/>
            <person name="Oba Y."/>
            <person name="Weng J.K."/>
        </authorList>
    </citation>
    <scope>NUCLEOTIDE SEQUENCE [LARGE SCALE GENOMIC DNA]</scope>
    <source>
        <strain evidence="3">1611_PpyrPB1</strain>
        <tissue evidence="3">Whole body</tissue>
    </source>
</reference>
<evidence type="ECO:0000313" key="3">
    <source>
        <dbReference type="EMBL" id="KAB0803630.1"/>
    </source>
</evidence>
<reference evidence="2" key="1">
    <citation type="journal article" date="2016" name="Sci. Rep.">
        <title>Molecular characterization of firefly nuptial gifts: a multi-omics approach sheds light on postcopulatory sexual selection.</title>
        <authorList>
            <person name="Al-Wathiqui N."/>
            <person name="Fallon T.R."/>
            <person name="South A."/>
            <person name="Weng J.K."/>
            <person name="Lewis S.M."/>
        </authorList>
    </citation>
    <scope>NUCLEOTIDE SEQUENCE</scope>
</reference>
<dbReference type="InterPro" id="IPR006616">
    <property type="entry name" value="DM9_repeat"/>
</dbReference>
<dbReference type="Proteomes" id="UP000327044">
    <property type="component" value="Unassembled WGS sequence"/>
</dbReference>
<evidence type="ECO:0000313" key="2">
    <source>
        <dbReference type="EMBL" id="JAV63614.1"/>
    </source>
</evidence>
<name>A0A1Y1KQN0_PHOPY</name>
<dbReference type="InParanoid" id="A0A1Y1KQN0"/>
<evidence type="ECO:0000256" key="1">
    <source>
        <dbReference type="SAM" id="SignalP"/>
    </source>
</evidence>
<evidence type="ECO:0000313" key="4">
    <source>
        <dbReference type="Proteomes" id="UP000327044"/>
    </source>
</evidence>
<accession>A0A1Y1KQN0</accession>
<organism evidence="2">
    <name type="scientific">Photinus pyralis</name>
    <name type="common">Common eastern firefly</name>
    <name type="synonym">Lampyris pyralis</name>
    <dbReference type="NCBI Taxonomy" id="7054"/>
    <lineage>
        <taxon>Eukaryota</taxon>
        <taxon>Metazoa</taxon>
        <taxon>Ecdysozoa</taxon>
        <taxon>Arthropoda</taxon>
        <taxon>Hexapoda</taxon>
        <taxon>Insecta</taxon>
        <taxon>Pterygota</taxon>
        <taxon>Neoptera</taxon>
        <taxon>Endopterygota</taxon>
        <taxon>Coleoptera</taxon>
        <taxon>Polyphaga</taxon>
        <taxon>Elateriformia</taxon>
        <taxon>Elateroidea</taxon>
        <taxon>Lampyridae</taxon>
        <taxon>Lampyrinae</taxon>
        <taxon>Photinus</taxon>
    </lineage>
</organism>
<dbReference type="AlphaFoldDB" id="A0A1Y1KQN0"/>
<dbReference type="OrthoDB" id="6720665at2759"/>
<sequence>MKLYLLIALNVGFMVEGAIETAYKDTQDHYWREYTGLIPHDAFIAGTNRQGLPIYIGQTFFKDAGLLPTTIDPNSSTIEATAWGKVLTTDKNVKILCSQNPGNYSWVPTKIENMHLLTQCNLVVGGTESETTLYVGRVIHELEMKVGKVFPNFSDYKGLGIPHNGGQTKYNTFEVLAYNCLHFNKCLV</sequence>
<feature type="chain" id="PRO_5036029768" evidence="1">
    <location>
        <begin position="18"/>
        <end position="188"/>
    </location>
</feature>
<reference evidence="3" key="3">
    <citation type="submission" date="2019-08" db="EMBL/GenBank/DDBJ databases">
        <authorList>
            <consortium name="Photinus pyralis genome working group"/>
            <person name="Fallon T.R."/>
            <person name="Sander Lower S.E."/>
            <person name="Weng J.-K."/>
        </authorList>
    </citation>
    <scope>NUCLEOTIDE SEQUENCE</scope>
    <source>
        <strain evidence="3">1611_PpyrPB1</strain>
        <tissue evidence="3">Whole body</tissue>
    </source>
</reference>
<dbReference type="SMART" id="SM00696">
    <property type="entry name" value="DM9"/>
    <property type="match status" value="1"/>
</dbReference>
<dbReference type="PANTHER" id="PTHR31649:SF10">
    <property type="entry name" value="IP19903P-RELATED"/>
    <property type="match status" value="1"/>
</dbReference>
<dbReference type="Pfam" id="PF11901">
    <property type="entry name" value="DM9"/>
    <property type="match status" value="1"/>
</dbReference>